<dbReference type="Gene3D" id="2.60.120.1440">
    <property type="match status" value="1"/>
</dbReference>
<dbReference type="OrthoDB" id="9802377at2"/>
<dbReference type="RefSeq" id="WP_058029837.1">
    <property type="nucleotide sequence ID" value="NZ_CP013187.1"/>
</dbReference>
<protein>
    <recommendedName>
        <fullName evidence="1">FecR protein domain-containing protein</fullName>
    </recommendedName>
</protein>
<dbReference type="STRING" id="161398.PP2015_1657"/>
<organism evidence="2 3">
    <name type="scientific">Pseudoalteromonas phenolica</name>
    <dbReference type="NCBI Taxonomy" id="161398"/>
    <lineage>
        <taxon>Bacteria</taxon>
        <taxon>Pseudomonadati</taxon>
        <taxon>Pseudomonadota</taxon>
        <taxon>Gammaproteobacteria</taxon>
        <taxon>Alteromonadales</taxon>
        <taxon>Pseudoalteromonadaceae</taxon>
        <taxon>Pseudoalteromonas</taxon>
    </lineage>
</organism>
<dbReference type="EMBL" id="CP013187">
    <property type="protein sequence ID" value="ALO42159.1"/>
    <property type="molecule type" value="Genomic_DNA"/>
</dbReference>
<reference evidence="2 3" key="1">
    <citation type="submission" date="2015-11" db="EMBL/GenBank/DDBJ databases">
        <authorList>
            <person name="Zhang Y."/>
            <person name="Guo Z."/>
        </authorList>
    </citation>
    <scope>NUCLEOTIDE SEQUENCE [LARGE SCALE GENOMIC DNA]</scope>
    <source>
        <strain evidence="2 3">KCTC 12086</strain>
    </source>
</reference>
<dbReference type="PANTHER" id="PTHR38731">
    <property type="entry name" value="LIPL45-RELATED LIPOPROTEIN-RELATED"/>
    <property type="match status" value="1"/>
</dbReference>
<dbReference type="InterPro" id="IPR006860">
    <property type="entry name" value="FecR"/>
</dbReference>
<dbReference type="Proteomes" id="UP000061457">
    <property type="component" value="Chromosome I"/>
</dbReference>
<dbReference type="Pfam" id="PF04773">
    <property type="entry name" value="FecR"/>
    <property type="match status" value="1"/>
</dbReference>
<feature type="domain" description="FecR protein" evidence="1">
    <location>
        <begin position="63"/>
        <end position="165"/>
    </location>
</feature>
<dbReference type="KEGG" id="pphe:PP2015_1657"/>
<name>A0A0S2K260_9GAMM</name>
<sequence>MISKKQKLYLIAMISFGIFFKNADAQQQQAGKTLLAKGTVEAISLETSEVRSLKRRTPVFKVDKVSTYQKSQAQLKMIDGALLALKENTALHIEEYFLSSEGDKGSVVMELVSGGLRTITGKIKGKSDNYKLKTPVGSIGIRGTHYEVEIVNGELFLAVWDGTIEVSSNILLEPLILGRDGTHAFAKISDAGEVKPLLKPPAELSSLSGQVNKGTDDVKEEVTELVTSVNSEKLNLGLTIQSNQQPLKSEDIKKAFEDTSFLTEEVLDTFATEDTEALLTERKGVIEYSDIEQFAITSSNGTVSDFSMRINVDFDNGTVPLGEMSFSDNDGEWFATFNGLINTNGMQLGVNYASHGQNLADGDIKAQFSDELRKIRGNFSLYEIDNIATTAGGLFVIKEK</sequence>
<gene>
    <name evidence="2" type="ORF">PP2015_1657</name>
</gene>
<dbReference type="AlphaFoldDB" id="A0A0S2K260"/>
<evidence type="ECO:0000259" key="1">
    <source>
        <dbReference type="Pfam" id="PF04773"/>
    </source>
</evidence>
<keyword evidence="3" id="KW-1185">Reference proteome</keyword>
<evidence type="ECO:0000313" key="2">
    <source>
        <dbReference type="EMBL" id="ALO42159.1"/>
    </source>
</evidence>
<evidence type="ECO:0000313" key="3">
    <source>
        <dbReference type="Proteomes" id="UP000061457"/>
    </source>
</evidence>
<dbReference type="PATRIC" id="fig|161398.10.peg.1681"/>
<proteinExistence type="predicted"/>
<accession>A0A0S2K260</accession>